<proteinExistence type="predicted"/>
<dbReference type="InterPro" id="IPR055372">
    <property type="entry name" value="CBM96"/>
</dbReference>
<dbReference type="AlphaFoldDB" id="A0A6J7INT1"/>
<evidence type="ECO:0000256" key="3">
    <source>
        <dbReference type="ARBA" id="ARBA00022729"/>
    </source>
</evidence>
<accession>A0A6J7INT1</accession>
<dbReference type="InterPro" id="IPR029052">
    <property type="entry name" value="Metallo-depent_PP-like"/>
</dbReference>
<sequence>MPPVAASHRSARLAGALTLVLLLAGGAAGVASGAAQPMAVAPIVPAVAPLTVAVVGDYGVDTTSEGQVATMVAGWSPDLVVTTGDNFYSQGTDTGTARYDRVTGKYYCAFIKGAAAGTNCPSGGTATVNRFFPSTGNHDWTDGAIANYKAYFNLPGAGVTSQSPTGSELYYDVRNGPLHLFFIDSQAAMASSTEMTAQKAWLQAALAASDAAWKAVVFHHPPFSSGSAHGSSTAMRWPFASWGADLVLNGHDHTYERVENGGLTYIVDGLGGAGRYGFASSPVTGSLVRYNANWGALKLTIDDTSLTGDFISLGGTTQDHFSLANDTTSATLQDGVSPAAYAGTRDTTLSQAAPTTAFGTTTTLLVDGDDPPGSGSDLATLIRFDTSSIPSNATIVSASLRFKAVDPSTNSYSAYPVLQSWDEATATWTNSSTGVAWATAGAAGAADRGSTAVGTLSAASVGPVAIDLNSTGVALVQGWVASTTANNGLIVAGSSQTDGIDLSSRQVTTAADRPALVVTYRLTTPTVLTVTTSSLAGGTLGAAYSANLTAAGGTTPYSWAVTSGETPPGVSLSAGGALTGTPTTAGTYSFTAEVTDGASSKASAPLSIVVAAAPPPGAFAKSSPSNNKTGVRSPVSLSWGASSGAARYEVCLDRDINLVCDSGWVSVGTSRSTSRTLTSKAVYSWQVRAVNAASASTLANGGTWWKFTAR</sequence>
<dbReference type="Pfam" id="PF24517">
    <property type="entry name" value="CBM96"/>
    <property type="match status" value="1"/>
</dbReference>
<evidence type="ECO:0000259" key="4">
    <source>
        <dbReference type="Pfam" id="PF00149"/>
    </source>
</evidence>
<dbReference type="GO" id="GO:0005509">
    <property type="term" value="F:calcium ion binding"/>
    <property type="evidence" value="ECO:0007669"/>
    <property type="project" value="InterPro"/>
</dbReference>
<dbReference type="SUPFAM" id="SSF49313">
    <property type="entry name" value="Cadherin-like"/>
    <property type="match status" value="1"/>
</dbReference>
<dbReference type="InterPro" id="IPR039331">
    <property type="entry name" value="PAPs-like"/>
</dbReference>
<organism evidence="6">
    <name type="scientific">freshwater metagenome</name>
    <dbReference type="NCBI Taxonomy" id="449393"/>
    <lineage>
        <taxon>unclassified sequences</taxon>
        <taxon>metagenomes</taxon>
        <taxon>ecological metagenomes</taxon>
    </lineage>
</organism>
<dbReference type="EMBL" id="CAFBOZ010000287">
    <property type="protein sequence ID" value="CAB5020868.1"/>
    <property type="molecule type" value="Genomic_DNA"/>
</dbReference>
<reference evidence="6" key="1">
    <citation type="submission" date="2020-05" db="EMBL/GenBank/DDBJ databases">
        <authorList>
            <person name="Chiriac C."/>
            <person name="Salcher M."/>
            <person name="Ghai R."/>
            <person name="Kavagutti S V."/>
        </authorList>
    </citation>
    <scope>NUCLEOTIDE SEQUENCE</scope>
</reference>
<keyword evidence="2" id="KW-0964">Secreted</keyword>
<dbReference type="InterPro" id="IPR004843">
    <property type="entry name" value="Calcineurin-like_PHP"/>
</dbReference>
<gene>
    <name evidence="6" type="ORF">UFOPK3773_00298</name>
    <name evidence="7" type="ORF">UFOPK3992_01704</name>
</gene>
<dbReference type="PANTHER" id="PTHR22953:SF153">
    <property type="entry name" value="PURPLE ACID PHOSPHATASE"/>
    <property type="match status" value="1"/>
</dbReference>
<dbReference type="GO" id="GO:0005576">
    <property type="term" value="C:extracellular region"/>
    <property type="evidence" value="ECO:0007669"/>
    <property type="project" value="UniProtKB-SubCell"/>
</dbReference>
<feature type="domain" description="Carbohydrate-binding module family 96" evidence="5">
    <location>
        <begin position="342"/>
        <end position="431"/>
    </location>
</feature>
<comment type="subcellular location">
    <subcellularLocation>
        <location evidence="1">Secreted</location>
    </subcellularLocation>
</comment>
<evidence type="ECO:0000313" key="7">
    <source>
        <dbReference type="EMBL" id="CAB5020868.1"/>
    </source>
</evidence>
<dbReference type="Pfam" id="PF00149">
    <property type="entry name" value="Metallophos"/>
    <property type="match status" value="1"/>
</dbReference>
<dbReference type="PANTHER" id="PTHR22953">
    <property type="entry name" value="ACID PHOSPHATASE RELATED"/>
    <property type="match status" value="1"/>
</dbReference>
<dbReference type="GO" id="GO:0003993">
    <property type="term" value="F:acid phosphatase activity"/>
    <property type="evidence" value="ECO:0007669"/>
    <property type="project" value="InterPro"/>
</dbReference>
<protein>
    <submittedName>
        <fullName evidence="6">Unannotated protein</fullName>
    </submittedName>
</protein>
<evidence type="ECO:0000313" key="6">
    <source>
        <dbReference type="EMBL" id="CAB4931904.1"/>
    </source>
</evidence>
<dbReference type="EMBL" id="CAFBNF010000017">
    <property type="protein sequence ID" value="CAB4931904.1"/>
    <property type="molecule type" value="Genomic_DNA"/>
</dbReference>
<keyword evidence="3" id="KW-0732">Signal</keyword>
<dbReference type="InterPro" id="IPR015919">
    <property type="entry name" value="Cadherin-like_sf"/>
</dbReference>
<evidence type="ECO:0000256" key="1">
    <source>
        <dbReference type="ARBA" id="ARBA00004613"/>
    </source>
</evidence>
<dbReference type="GO" id="GO:0016020">
    <property type="term" value="C:membrane"/>
    <property type="evidence" value="ECO:0007669"/>
    <property type="project" value="InterPro"/>
</dbReference>
<name>A0A6J7INT1_9ZZZZ</name>
<dbReference type="InterPro" id="IPR013783">
    <property type="entry name" value="Ig-like_fold"/>
</dbReference>
<feature type="domain" description="Calcineurin-like phosphoesterase" evidence="4">
    <location>
        <begin position="75"/>
        <end position="255"/>
    </location>
</feature>
<dbReference type="Gene3D" id="3.60.21.10">
    <property type="match status" value="1"/>
</dbReference>
<evidence type="ECO:0000259" key="5">
    <source>
        <dbReference type="Pfam" id="PF24517"/>
    </source>
</evidence>
<dbReference type="Gene3D" id="2.60.40.10">
    <property type="entry name" value="Immunoglobulins"/>
    <property type="match status" value="2"/>
</dbReference>
<dbReference type="SUPFAM" id="SSF56300">
    <property type="entry name" value="Metallo-dependent phosphatases"/>
    <property type="match status" value="1"/>
</dbReference>
<dbReference type="NCBIfam" id="NF033679">
    <property type="entry name" value="DNRLRE_dom"/>
    <property type="match status" value="1"/>
</dbReference>
<dbReference type="Pfam" id="PF05345">
    <property type="entry name" value="He_PIG"/>
    <property type="match status" value="1"/>
</dbReference>
<evidence type="ECO:0000256" key="2">
    <source>
        <dbReference type="ARBA" id="ARBA00022525"/>
    </source>
</evidence>